<dbReference type="PROSITE" id="PS50112">
    <property type="entry name" value="PAS"/>
    <property type="match status" value="1"/>
</dbReference>
<dbReference type="Pfam" id="PF00989">
    <property type="entry name" value="PAS"/>
    <property type="match status" value="1"/>
</dbReference>
<dbReference type="CDD" id="cd00130">
    <property type="entry name" value="PAS"/>
    <property type="match status" value="1"/>
</dbReference>
<dbReference type="InterPro" id="IPR035965">
    <property type="entry name" value="PAS-like_dom_sf"/>
</dbReference>
<dbReference type="InterPro" id="IPR029787">
    <property type="entry name" value="Nucleotide_cyclase"/>
</dbReference>
<dbReference type="PROSITE" id="PS50883">
    <property type="entry name" value="EAL"/>
    <property type="match status" value="1"/>
</dbReference>
<dbReference type="OrthoDB" id="7251575at2"/>
<dbReference type="Gene3D" id="3.30.70.270">
    <property type="match status" value="1"/>
</dbReference>
<evidence type="ECO:0000313" key="5">
    <source>
        <dbReference type="EMBL" id="KYO56156.1"/>
    </source>
</evidence>
<evidence type="ECO:0000313" key="6">
    <source>
        <dbReference type="Proteomes" id="UP000075787"/>
    </source>
</evidence>
<dbReference type="InterPro" id="IPR029016">
    <property type="entry name" value="GAF-like_dom_sf"/>
</dbReference>
<accession>A0A161Q746</accession>
<evidence type="ECO:0000259" key="2">
    <source>
        <dbReference type="PROSITE" id="PS50113"/>
    </source>
</evidence>
<dbReference type="AlphaFoldDB" id="A0A161Q746"/>
<comment type="caution">
    <text evidence="5">The sequence shown here is derived from an EMBL/GenBank/DDBJ whole genome shotgun (WGS) entry which is preliminary data.</text>
</comment>
<dbReference type="PROSITE" id="PS50887">
    <property type="entry name" value="GGDEF"/>
    <property type="match status" value="1"/>
</dbReference>
<dbReference type="PROSITE" id="PS50113">
    <property type="entry name" value="PAC"/>
    <property type="match status" value="1"/>
</dbReference>
<feature type="domain" description="PAS" evidence="1">
    <location>
        <begin position="166"/>
        <end position="220"/>
    </location>
</feature>
<dbReference type="InterPro" id="IPR000014">
    <property type="entry name" value="PAS"/>
</dbReference>
<dbReference type="InterPro" id="IPR001633">
    <property type="entry name" value="EAL_dom"/>
</dbReference>
<dbReference type="EMBL" id="LPZR01000049">
    <property type="protein sequence ID" value="KYO56156.1"/>
    <property type="molecule type" value="Genomic_DNA"/>
</dbReference>
<dbReference type="CDD" id="cd01949">
    <property type="entry name" value="GGDEF"/>
    <property type="match status" value="1"/>
</dbReference>
<feature type="domain" description="GGDEF" evidence="4">
    <location>
        <begin position="320"/>
        <end position="453"/>
    </location>
</feature>
<dbReference type="SUPFAM" id="SSF141868">
    <property type="entry name" value="EAL domain-like"/>
    <property type="match status" value="1"/>
</dbReference>
<proteinExistence type="predicted"/>
<dbReference type="PANTHER" id="PTHR44757:SF2">
    <property type="entry name" value="BIOFILM ARCHITECTURE MAINTENANCE PROTEIN MBAA"/>
    <property type="match status" value="1"/>
</dbReference>
<dbReference type="CDD" id="cd01948">
    <property type="entry name" value="EAL"/>
    <property type="match status" value="1"/>
</dbReference>
<dbReference type="Proteomes" id="UP000075787">
    <property type="component" value="Unassembled WGS sequence"/>
</dbReference>
<protein>
    <submittedName>
        <fullName evidence="5">Diguanylate cyclase</fullName>
    </submittedName>
</protein>
<dbReference type="InterPro" id="IPR043128">
    <property type="entry name" value="Rev_trsase/Diguanyl_cyclase"/>
</dbReference>
<dbReference type="InterPro" id="IPR000700">
    <property type="entry name" value="PAS-assoc_C"/>
</dbReference>
<dbReference type="Pfam" id="PF00563">
    <property type="entry name" value="EAL"/>
    <property type="match status" value="1"/>
</dbReference>
<organism evidence="5 6">
    <name type="scientific">Tistrella mobilis</name>
    <dbReference type="NCBI Taxonomy" id="171437"/>
    <lineage>
        <taxon>Bacteria</taxon>
        <taxon>Pseudomonadati</taxon>
        <taxon>Pseudomonadota</taxon>
        <taxon>Alphaproteobacteria</taxon>
        <taxon>Geminicoccales</taxon>
        <taxon>Geminicoccaceae</taxon>
        <taxon>Tistrella</taxon>
    </lineage>
</organism>
<dbReference type="Gene3D" id="3.30.450.20">
    <property type="entry name" value="PAS domain"/>
    <property type="match status" value="1"/>
</dbReference>
<dbReference type="InterPro" id="IPR052155">
    <property type="entry name" value="Biofilm_reg_signaling"/>
</dbReference>
<dbReference type="Gene3D" id="3.30.450.40">
    <property type="match status" value="1"/>
</dbReference>
<dbReference type="SMART" id="SM00267">
    <property type="entry name" value="GGDEF"/>
    <property type="match status" value="1"/>
</dbReference>
<dbReference type="NCBIfam" id="TIGR00254">
    <property type="entry name" value="GGDEF"/>
    <property type="match status" value="1"/>
</dbReference>
<dbReference type="GO" id="GO:0006355">
    <property type="term" value="P:regulation of DNA-templated transcription"/>
    <property type="evidence" value="ECO:0007669"/>
    <property type="project" value="InterPro"/>
</dbReference>
<reference evidence="5 6" key="1">
    <citation type="submission" date="2015-12" db="EMBL/GenBank/DDBJ databases">
        <title>Genome sequence of Tistrella mobilis MCCC 1A02139.</title>
        <authorList>
            <person name="Lu L."/>
            <person name="Lai Q."/>
            <person name="Shao Z."/>
            <person name="Qian P."/>
        </authorList>
    </citation>
    <scope>NUCLEOTIDE SEQUENCE [LARGE SCALE GENOMIC DNA]</scope>
    <source>
        <strain evidence="5 6">MCCC 1A02139</strain>
    </source>
</reference>
<dbReference type="Pfam" id="PF00990">
    <property type="entry name" value="GGDEF"/>
    <property type="match status" value="1"/>
</dbReference>
<dbReference type="InterPro" id="IPR000160">
    <property type="entry name" value="GGDEF_dom"/>
</dbReference>
<dbReference type="SMART" id="SM00052">
    <property type="entry name" value="EAL"/>
    <property type="match status" value="1"/>
</dbReference>
<dbReference type="Gene3D" id="3.20.20.450">
    <property type="entry name" value="EAL domain"/>
    <property type="match status" value="1"/>
</dbReference>
<gene>
    <name evidence="5" type="ORF">AUP44_22495</name>
</gene>
<dbReference type="SMART" id="SM00065">
    <property type="entry name" value="GAF"/>
    <property type="match status" value="1"/>
</dbReference>
<dbReference type="SUPFAM" id="SSF55785">
    <property type="entry name" value="PYP-like sensor domain (PAS domain)"/>
    <property type="match status" value="1"/>
</dbReference>
<evidence type="ECO:0000259" key="3">
    <source>
        <dbReference type="PROSITE" id="PS50883"/>
    </source>
</evidence>
<feature type="domain" description="EAL" evidence="3">
    <location>
        <begin position="462"/>
        <end position="715"/>
    </location>
</feature>
<evidence type="ECO:0000259" key="4">
    <source>
        <dbReference type="PROSITE" id="PS50887"/>
    </source>
</evidence>
<dbReference type="InterPro" id="IPR013767">
    <property type="entry name" value="PAS_fold"/>
</dbReference>
<evidence type="ECO:0000259" key="1">
    <source>
        <dbReference type="PROSITE" id="PS50112"/>
    </source>
</evidence>
<dbReference type="SUPFAM" id="SSF55781">
    <property type="entry name" value="GAF domain-like"/>
    <property type="match status" value="1"/>
</dbReference>
<sequence>MPGDEDDRLAALAAYHLVDTPPEEEFDRLVGLASRLFDVPIVLVSLVAGDRQFFKARLGLDVCETGRDVSFCAHAILSDEVFVVPDARQDPRFQANDLVLGPPFIRFYAGKPLITPSGRRIGTVCLIDSRPRDDFSAADRHTLTDIAGLVMERMEIRRLIHARIADQARFENIAATSPDAILCLTGDGRVSFWNAAAERLFGYSAAEMADRDAAILVPESWRRLYARQLDRLGRGLMPAAGPSIELPVIDRNGKAIPADLSVSTWTEGGAVSIGVIIRDVTERRSSEERLFRLAYVDSLTGLPNRGAWYRRMAEAMAASRPVTLMLLDLAGFKEVNDAFGNPAGDVVLKSAAARLRDICAGTAMMVARLAGDEFVILLAGDDTARARALADRLVAAVSAPHDIAGRPCTVGVRMGIALGPGHGGDPDELLGAAMLALQQAKRAGRNRHVLFEPAMRTAAAARRALERELRLAFEAGEFELYYQPLIACEGRRVVGAEALLRWNHPARGLLTPAAFIDVLAQKPAAAAVGDWILRTACRQAAVWRASRPDFRIAVNLFEAQFRSGHLLELVREVLAETGLPPAALELEIVETIVLRNDPLTLQLLHDLRALGVGLAFDDYGTGFASLSLLKRFPVTRLKIDRSFIRDITTDAEDAAVVRAVLYLGRSFGMEVIAEGVETEAQLEMLCRHDCHEVQGYLFGRPVPAPVFTESFVTGGVTEAGSPPERSRRD</sequence>
<dbReference type="InterPro" id="IPR003018">
    <property type="entry name" value="GAF"/>
</dbReference>
<dbReference type="SMART" id="SM00091">
    <property type="entry name" value="PAS"/>
    <property type="match status" value="1"/>
</dbReference>
<dbReference type="PANTHER" id="PTHR44757">
    <property type="entry name" value="DIGUANYLATE CYCLASE DGCP"/>
    <property type="match status" value="1"/>
</dbReference>
<dbReference type="NCBIfam" id="TIGR00229">
    <property type="entry name" value="sensory_box"/>
    <property type="match status" value="1"/>
</dbReference>
<dbReference type="SUPFAM" id="SSF55073">
    <property type="entry name" value="Nucleotide cyclase"/>
    <property type="match status" value="1"/>
</dbReference>
<dbReference type="InterPro" id="IPR035919">
    <property type="entry name" value="EAL_sf"/>
</dbReference>
<name>A0A161Q746_9PROT</name>
<feature type="domain" description="PAC" evidence="2">
    <location>
        <begin position="242"/>
        <end position="292"/>
    </location>
</feature>